<dbReference type="Pfam" id="PF05721">
    <property type="entry name" value="PhyH"/>
    <property type="match status" value="1"/>
</dbReference>
<dbReference type="Gene3D" id="2.60.120.620">
    <property type="entry name" value="q2cbj1_9rhob like domain"/>
    <property type="match status" value="1"/>
</dbReference>
<dbReference type="AlphaFoldDB" id="A0A1F6C447"/>
<gene>
    <name evidence="1" type="ORF">A3F84_15380</name>
</gene>
<reference evidence="1 2" key="1">
    <citation type="journal article" date="2016" name="Nat. Commun.">
        <title>Thousands of microbial genomes shed light on interconnected biogeochemical processes in an aquifer system.</title>
        <authorList>
            <person name="Anantharaman K."/>
            <person name="Brown C.T."/>
            <person name="Hug L.A."/>
            <person name="Sharon I."/>
            <person name="Castelle C.J."/>
            <person name="Probst A.J."/>
            <person name="Thomas B.C."/>
            <person name="Singh A."/>
            <person name="Wilkins M.J."/>
            <person name="Karaoz U."/>
            <person name="Brodie E.L."/>
            <person name="Williams K.H."/>
            <person name="Hubbard S.S."/>
            <person name="Banfield J.F."/>
        </authorList>
    </citation>
    <scope>NUCLEOTIDE SEQUENCE [LARGE SCALE GENOMIC DNA]</scope>
    <source>
        <strain evidence="2">RIFCSPLOWO2_12_FULL_64_10</strain>
    </source>
</reference>
<accession>A0A1F6C447</accession>
<dbReference type="PANTHER" id="PTHR20883:SF46">
    <property type="entry name" value="PHYTANOYL-COA HYDROXYLASE"/>
    <property type="match status" value="1"/>
</dbReference>
<organism evidence="1 2">
    <name type="scientific">Handelsmanbacteria sp. (strain RIFCSPLOWO2_12_FULL_64_10)</name>
    <dbReference type="NCBI Taxonomy" id="1817868"/>
    <lineage>
        <taxon>Bacteria</taxon>
        <taxon>Candidatus Handelsmaniibacteriota</taxon>
    </lineage>
</organism>
<evidence type="ECO:0000313" key="2">
    <source>
        <dbReference type="Proteomes" id="UP000178606"/>
    </source>
</evidence>
<evidence type="ECO:0008006" key="3">
    <source>
        <dbReference type="Google" id="ProtNLM"/>
    </source>
</evidence>
<dbReference type="SUPFAM" id="SSF51197">
    <property type="entry name" value="Clavaminate synthase-like"/>
    <property type="match status" value="1"/>
</dbReference>
<sequence>MLTPEQKSFYNTFGFLIFRQYFSPPEMDRITRAFEEVLREDLGDRPFSGERRHMVLGCVERRPALAGLVEDDRVYGVLEDLLGPDFVWITSDGNYYVGDTSWHPDMKRWNPAFSVTGSYPVVKIAFYLDPVGKDTGCLRVIPGSHLDPLHTALEPMMQHRRVPPAYPFGASGPEIPCYPLESDPGDVVLLNQGLWHASFGGNRCRRMFTLNFASKPTTDAHEALHRHLYQSHFQHQQSHPLGPRGVYLPEFLSGGGPRRQSMVRQIVEWGFV</sequence>
<dbReference type="PANTHER" id="PTHR20883">
    <property type="entry name" value="PHYTANOYL-COA DIOXYGENASE DOMAIN CONTAINING 1"/>
    <property type="match status" value="1"/>
</dbReference>
<dbReference type="Proteomes" id="UP000178606">
    <property type="component" value="Unassembled WGS sequence"/>
</dbReference>
<evidence type="ECO:0000313" key="1">
    <source>
        <dbReference type="EMBL" id="OGG43986.1"/>
    </source>
</evidence>
<dbReference type="EMBL" id="MFKF01000420">
    <property type="protein sequence ID" value="OGG43986.1"/>
    <property type="molecule type" value="Genomic_DNA"/>
</dbReference>
<dbReference type="InterPro" id="IPR008775">
    <property type="entry name" value="Phytyl_CoA_dOase-like"/>
</dbReference>
<protein>
    <recommendedName>
        <fullName evidence="3">Phytanoyl-CoA dioxygenase</fullName>
    </recommendedName>
</protein>
<dbReference type="GO" id="GO:0005506">
    <property type="term" value="F:iron ion binding"/>
    <property type="evidence" value="ECO:0007669"/>
    <property type="project" value="UniProtKB-ARBA"/>
</dbReference>
<proteinExistence type="predicted"/>
<comment type="caution">
    <text evidence="1">The sequence shown here is derived from an EMBL/GenBank/DDBJ whole genome shotgun (WGS) entry which is preliminary data.</text>
</comment>
<dbReference type="GO" id="GO:0016706">
    <property type="term" value="F:2-oxoglutarate-dependent dioxygenase activity"/>
    <property type="evidence" value="ECO:0007669"/>
    <property type="project" value="UniProtKB-ARBA"/>
</dbReference>
<name>A0A1F6C447_HANXR</name>